<protein>
    <submittedName>
        <fullName evidence="2">Class I SAM-dependent methyltransferase</fullName>
    </submittedName>
</protein>
<evidence type="ECO:0000313" key="3">
    <source>
        <dbReference type="Proteomes" id="UP000285908"/>
    </source>
</evidence>
<dbReference type="EMBL" id="RQXX01000001">
    <property type="protein sequence ID" value="RVV99673.1"/>
    <property type="molecule type" value="Genomic_DNA"/>
</dbReference>
<keyword evidence="2" id="KW-0808">Transferase</keyword>
<keyword evidence="2" id="KW-0489">Methyltransferase</keyword>
<dbReference type="InterPro" id="IPR029063">
    <property type="entry name" value="SAM-dependent_MTases_sf"/>
</dbReference>
<feature type="domain" description="Methyltransferase" evidence="1">
    <location>
        <begin position="46"/>
        <end position="140"/>
    </location>
</feature>
<organism evidence="2 3">
    <name type="scientific">Mesobaculum littorinae</name>
    <dbReference type="NCBI Taxonomy" id="2486419"/>
    <lineage>
        <taxon>Bacteria</taxon>
        <taxon>Pseudomonadati</taxon>
        <taxon>Pseudomonadota</taxon>
        <taxon>Alphaproteobacteria</taxon>
        <taxon>Rhodobacterales</taxon>
        <taxon>Roseobacteraceae</taxon>
        <taxon>Mesobaculum</taxon>
    </lineage>
</organism>
<evidence type="ECO:0000259" key="1">
    <source>
        <dbReference type="Pfam" id="PF13649"/>
    </source>
</evidence>
<dbReference type="Proteomes" id="UP000285908">
    <property type="component" value="Unassembled WGS sequence"/>
</dbReference>
<dbReference type="Pfam" id="PF13649">
    <property type="entry name" value="Methyltransf_25"/>
    <property type="match status" value="1"/>
</dbReference>
<reference evidence="2 3" key="1">
    <citation type="submission" date="2018-11" db="EMBL/GenBank/DDBJ databases">
        <title>Mesobaculum littorinae gen. nov., sp. nov., isolated from Littorina scabra that represents a novel genus of the order Rhodobacteraceae.</title>
        <authorList>
            <person name="Li F."/>
        </authorList>
    </citation>
    <scope>NUCLEOTIDE SEQUENCE [LARGE SCALE GENOMIC DNA]</scope>
    <source>
        <strain evidence="2 3">M0103</strain>
    </source>
</reference>
<accession>A0A438ALE9</accession>
<gene>
    <name evidence="2" type="ORF">EKE94_03040</name>
</gene>
<dbReference type="SUPFAM" id="SSF53335">
    <property type="entry name" value="S-adenosyl-L-methionine-dependent methyltransferases"/>
    <property type="match status" value="1"/>
</dbReference>
<dbReference type="Gene3D" id="3.40.50.150">
    <property type="entry name" value="Vaccinia Virus protein VP39"/>
    <property type="match status" value="1"/>
</dbReference>
<dbReference type="OrthoDB" id="9808480at2"/>
<dbReference type="InterPro" id="IPR041698">
    <property type="entry name" value="Methyltransf_25"/>
</dbReference>
<proteinExistence type="predicted"/>
<keyword evidence="3" id="KW-1185">Reference proteome</keyword>
<dbReference type="GO" id="GO:0008168">
    <property type="term" value="F:methyltransferase activity"/>
    <property type="evidence" value="ECO:0007669"/>
    <property type="project" value="UniProtKB-KW"/>
</dbReference>
<dbReference type="AlphaFoldDB" id="A0A438ALE9"/>
<dbReference type="RefSeq" id="WP_127905116.1">
    <property type="nucleotide sequence ID" value="NZ_RQXX01000001.1"/>
</dbReference>
<name>A0A438ALE9_9RHOB</name>
<dbReference type="CDD" id="cd02440">
    <property type="entry name" value="AdoMet_MTases"/>
    <property type="match status" value="1"/>
</dbReference>
<dbReference type="GO" id="GO:0032259">
    <property type="term" value="P:methylation"/>
    <property type="evidence" value="ECO:0007669"/>
    <property type="project" value="UniProtKB-KW"/>
</dbReference>
<sequence>MSSENSAVMEAMVALHGAMERQGPGSDAITRRLLNRLPPLPSEPKVADLGCGTGASALVLAEALGTPIDCVDTAPAFITILKDRAQARGLDHLIRGHVGDMAQYSHADGPLDLLWSEGAAYNLTFAGALSAWRPILRAGGHAVISELTWFQAERPQKVEAFWAEAYPELADEAGNIATAETCGFEVLFTERLPIEAWRSGYYAPLKARADTLYEDASDAMRSVIEETRREITLFEEADNSLGYTFYGMSAL</sequence>
<comment type="caution">
    <text evidence="2">The sequence shown here is derived from an EMBL/GenBank/DDBJ whole genome shotgun (WGS) entry which is preliminary data.</text>
</comment>
<evidence type="ECO:0000313" key="2">
    <source>
        <dbReference type="EMBL" id="RVV99673.1"/>
    </source>
</evidence>